<comment type="caution">
    <text evidence="2">The sequence shown here is derived from an EMBL/GenBank/DDBJ whole genome shotgun (WGS) entry which is preliminary data.</text>
</comment>
<evidence type="ECO:0000313" key="2">
    <source>
        <dbReference type="EMBL" id="GHD37657.1"/>
    </source>
</evidence>
<organism evidence="2 3">
    <name type="scientific">Nocardiopsis kunsanensis</name>
    <dbReference type="NCBI Taxonomy" id="141693"/>
    <lineage>
        <taxon>Bacteria</taxon>
        <taxon>Bacillati</taxon>
        <taxon>Actinomycetota</taxon>
        <taxon>Actinomycetes</taxon>
        <taxon>Streptosporangiales</taxon>
        <taxon>Nocardiopsidaceae</taxon>
        <taxon>Nocardiopsis</taxon>
    </lineage>
</organism>
<gene>
    <name evidence="2" type="ORF">GCM10007147_45830</name>
</gene>
<evidence type="ECO:0000256" key="1">
    <source>
        <dbReference type="SAM" id="MobiDB-lite"/>
    </source>
</evidence>
<proteinExistence type="predicted"/>
<accession>A0A918XLG3</accession>
<reference evidence="2 3" key="1">
    <citation type="journal article" date="2014" name="Int. J. Syst. Evol. Microbiol.">
        <title>Complete genome sequence of Corynebacterium casei LMG S-19264T (=DSM 44701T), isolated from a smear-ripened cheese.</title>
        <authorList>
            <consortium name="US DOE Joint Genome Institute (JGI-PGF)"/>
            <person name="Walter F."/>
            <person name="Albersmeier A."/>
            <person name="Kalinowski J."/>
            <person name="Ruckert C."/>
        </authorList>
    </citation>
    <scope>NUCLEOTIDE SEQUENCE [LARGE SCALE GENOMIC DNA]</scope>
    <source>
        <strain evidence="2 3">KCTC 19473</strain>
    </source>
</reference>
<feature type="region of interest" description="Disordered" evidence="1">
    <location>
        <begin position="44"/>
        <end position="73"/>
    </location>
</feature>
<protein>
    <submittedName>
        <fullName evidence="2">Uncharacterized protein</fullName>
    </submittedName>
</protein>
<dbReference type="Proteomes" id="UP000654947">
    <property type="component" value="Unassembled WGS sequence"/>
</dbReference>
<sequence>MPNPIALLRLILRVLRATHGLHASPDGLVRGLFMELRRNRSGRVRPYVAETGTSEVPTPMVPLPRKPADDRPRTALSAAVPVVDAREVQAPAALVRGYYVAWERREALRAAEVAA</sequence>
<dbReference type="EMBL" id="BMXL01000053">
    <property type="protein sequence ID" value="GHD37657.1"/>
    <property type="molecule type" value="Genomic_DNA"/>
</dbReference>
<evidence type="ECO:0000313" key="3">
    <source>
        <dbReference type="Proteomes" id="UP000654947"/>
    </source>
</evidence>
<keyword evidence="3" id="KW-1185">Reference proteome</keyword>
<name>A0A918XLG3_9ACTN</name>
<dbReference type="AlphaFoldDB" id="A0A918XLG3"/>